<keyword evidence="5" id="KW-0808">Transferase</keyword>
<dbReference type="InterPro" id="IPR013010">
    <property type="entry name" value="Znf_SIAH"/>
</dbReference>
<dbReference type="RefSeq" id="XP_034119253.1">
    <property type="nucleotide sequence ID" value="XM_034263362.2"/>
</dbReference>
<evidence type="ECO:0000256" key="2">
    <source>
        <dbReference type="ARBA" id="ARBA00004906"/>
    </source>
</evidence>
<dbReference type="AlphaFoldDB" id="A0A6P8Y029"/>
<evidence type="ECO:0000313" key="15">
    <source>
        <dbReference type="RefSeq" id="XP_034119253.1"/>
    </source>
</evidence>
<organism evidence="14 15">
    <name type="scientific">Drosophila albomicans</name>
    <name type="common">Fruit fly</name>
    <dbReference type="NCBI Taxonomy" id="7291"/>
    <lineage>
        <taxon>Eukaryota</taxon>
        <taxon>Metazoa</taxon>
        <taxon>Ecdysozoa</taxon>
        <taxon>Arthropoda</taxon>
        <taxon>Hexapoda</taxon>
        <taxon>Insecta</taxon>
        <taxon>Pterygota</taxon>
        <taxon>Neoptera</taxon>
        <taxon>Endopterygota</taxon>
        <taxon>Diptera</taxon>
        <taxon>Brachycera</taxon>
        <taxon>Muscomorpha</taxon>
        <taxon>Ephydroidea</taxon>
        <taxon>Drosophilidae</taxon>
        <taxon>Drosophila</taxon>
    </lineage>
</organism>
<name>A0A6P8Y029_DROAB</name>
<comment type="pathway">
    <text evidence="2">Protein modification; protein ubiquitination.</text>
</comment>
<dbReference type="Pfam" id="PF21362">
    <property type="entry name" value="Sina_RING"/>
    <property type="match status" value="1"/>
</dbReference>
<dbReference type="PROSITE" id="PS51081">
    <property type="entry name" value="ZF_SIAH"/>
    <property type="match status" value="1"/>
</dbReference>
<evidence type="ECO:0000256" key="5">
    <source>
        <dbReference type="ARBA" id="ARBA00022679"/>
    </source>
</evidence>
<dbReference type="GO" id="GO:0061630">
    <property type="term" value="F:ubiquitin protein ligase activity"/>
    <property type="evidence" value="ECO:0007669"/>
    <property type="project" value="UniProtKB-EC"/>
</dbReference>
<dbReference type="GO" id="GO:0005737">
    <property type="term" value="C:cytoplasm"/>
    <property type="evidence" value="ECO:0007669"/>
    <property type="project" value="TreeGrafter"/>
</dbReference>
<dbReference type="EC" id="2.3.2.27" evidence="4"/>
<protein>
    <recommendedName>
        <fullName evidence="4">RING-type E3 ubiquitin transferase</fullName>
        <ecNumber evidence="4">2.3.2.27</ecNumber>
    </recommendedName>
</protein>
<comment type="similarity">
    <text evidence="3">Belongs to the SINA (Seven in absentia) family.</text>
</comment>
<dbReference type="SUPFAM" id="SSF49599">
    <property type="entry name" value="TRAF domain-like"/>
    <property type="match status" value="1"/>
</dbReference>
<keyword evidence="6" id="KW-0479">Metal-binding</keyword>
<feature type="region of interest" description="Disordered" evidence="11">
    <location>
        <begin position="1"/>
        <end position="30"/>
    </location>
</feature>
<dbReference type="GO" id="GO:0031624">
    <property type="term" value="F:ubiquitin conjugating enzyme binding"/>
    <property type="evidence" value="ECO:0007669"/>
    <property type="project" value="TreeGrafter"/>
</dbReference>
<dbReference type="SUPFAM" id="SSF57850">
    <property type="entry name" value="RING/U-box"/>
    <property type="match status" value="1"/>
</dbReference>
<evidence type="ECO:0000259" key="12">
    <source>
        <dbReference type="PROSITE" id="PS50089"/>
    </source>
</evidence>
<feature type="domain" description="RING-type" evidence="12">
    <location>
        <begin position="276"/>
        <end position="311"/>
    </location>
</feature>
<dbReference type="Pfam" id="PF21361">
    <property type="entry name" value="Sina_ZnF"/>
    <property type="match status" value="1"/>
</dbReference>
<reference evidence="15" key="1">
    <citation type="submission" date="2025-08" db="UniProtKB">
        <authorList>
            <consortium name="RefSeq"/>
        </authorList>
    </citation>
    <scope>IDENTIFICATION</scope>
    <source>
        <strain evidence="15">15112-1751.03</strain>
        <tissue evidence="15">Whole Adult</tissue>
    </source>
</reference>
<dbReference type="GO" id="GO:0043161">
    <property type="term" value="P:proteasome-mediated ubiquitin-dependent protein catabolic process"/>
    <property type="evidence" value="ECO:0007669"/>
    <property type="project" value="TreeGrafter"/>
</dbReference>
<feature type="region of interest" description="Disordered" evidence="11">
    <location>
        <begin position="101"/>
        <end position="140"/>
    </location>
</feature>
<dbReference type="InterPro" id="IPR004162">
    <property type="entry name" value="SINA-like_animal"/>
</dbReference>
<evidence type="ECO:0000256" key="8">
    <source>
        <dbReference type="ARBA" id="ARBA00022786"/>
    </source>
</evidence>
<dbReference type="PANTHER" id="PTHR45877">
    <property type="entry name" value="E3 UBIQUITIN-PROTEIN LIGASE SIAH2"/>
    <property type="match status" value="1"/>
</dbReference>
<dbReference type="GO" id="GO:0016567">
    <property type="term" value="P:protein ubiquitination"/>
    <property type="evidence" value="ECO:0007669"/>
    <property type="project" value="UniProtKB-UniPathway"/>
</dbReference>
<dbReference type="PROSITE" id="PS50089">
    <property type="entry name" value="ZF_RING_2"/>
    <property type="match status" value="1"/>
</dbReference>
<evidence type="ECO:0000259" key="13">
    <source>
        <dbReference type="PROSITE" id="PS51081"/>
    </source>
</evidence>
<evidence type="ECO:0000256" key="11">
    <source>
        <dbReference type="SAM" id="MobiDB-lite"/>
    </source>
</evidence>
<keyword evidence="7 10" id="KW-0863">Zinc-finger</keyword>
<evidence type="ECO:0000256" key="1">
    <source>
        <dbReference type="ARBA" id="ARBA00000900"/>
    </source>
</evidence>
<evidence type="ECO:0000256" key="6">
    <source>
        <dbReference type="ARBA" id="ARBA00022723"/>
    </source>
</evidence>
<keyword evidence="8" id="KW-0833">Ubl conjugation pathway</keyword>
<keyword evidence="14" id="KW-1185">Reference proteome</keyword>
<dbReference type="FunFam" id="3.30.40.10:FF:000716">
    <property type="entry name" value="E3 ubiquitin-protein ligase"/>
    <property type="match status" value="1"/>
</dbReference>
<dbReference type="InterPro" id="IPR049548">
    <property type="entry name" value="Sina-like_RING"/>
</dbReference>
<keyword evidence="9" id="KW-0862">Zinc</keyword>
<dbReference type="Proteomes" id="UP000515160">
    <property type="component" value="Chromosome X"/>
</dbReference>
<dbReference type="UniPathway" id="UPA00143"/>
<evidence type="ECO:0000256" key="3">
    <source>
        <dbReference type="ARBA" id="ARBA00009119"/>
    </source>
</evidence>
<dbReference type="InterPro" id="IPR013083">
    <property type="entry name" value="Znf_RING/FYVE/PHD"/>
</dbReference>
<sequence>MSTVDSVVLSPPQNGVATPSSPAVSDSTVPPITDPLPAIVGQLRSIEQINEQRRLFLKSTINEIQEEGKNADTDTEPQLRRQQPPNSLALHVKYATLPSPSVATSGSILRSPLSPPPKPPMLSRTRSTGSGDARSPLTNGEALEQRRSVAEAAAGTVAAGTVATGTVATGTATAETAVVGTVATGATAVGTVETATPAVGTVEAGTAAVETVVTETVAAAATTTGTVTTATVTTGTAATASPKPLATQVSVEQLPQSPPASISAKHYESLIEELRCPGCAGPMKAPVLLCKSGHSICEQCTRILLMCPLCKEGFSTMRSLTIEALCAKAHFGCSHSAGGCTVRMPVALLPWHEQQCIYKPMKCFMGRVWGDCRWHGREVQWKQHLEEQHMDKLFRSPTADLVWNMGMRRKPLTGYYVFQAHDEMFNFYEIYDKQRILFTMTCTSNRREAKYNYAYEVTLLQPDNEAVSLTQKFPVHSEYDRDILMEGTCVTIGLSELSRFVDDDKVLHYRVNVMAVKSPRRLKPARQSLPAGVDYHTRSNGVNGKSVPANMIITRTYKEALGEVSTSAPGTPGTPDGDDCNGAVPDLERKWGTPQLHFNRKYLRNTLNAESNGDVKDDELRPLQETRSMAAGNEDKLSLCSNSTSFTKKVSNSLRRSFRSLKTDLIELRPFSKKKNTVLTTTPASAKTTKQ</sequence>
<comment type="catalytic activity">
    <reaction evidence="1">
        <text>S-ubiquitinyl-[E2 ubiquitin-conjugating enzyme]-L-cysteine + [acceptor protein]-L-lysine = [E2 ubiquitin-conjugating enzyme]-L-cysteine + N(6)-ubiquitinyl-[acceptor protein]-L-lysine.</text>
        <dbReference type="EC" id="2.3.2.27"/>
    </reaction>
</comment>
<evidence type="ECO:0000256" key="9">
    <source>
        <dbReference type="ARBA" id="ARBA00022833"/>
    </source>
</evidence>
<feature type="domain" description="SIAH-type" evidence="13">
    <location>
        <begin position="328"/>
        <end position="390"/>
    </location>
</feature>
<evidence type="ECO:0000313" key="14">
    <source>
        <dbReference type="Proteomes" id="UP000515160"/>
    </source>
</evidence>
<evidence type="ECO:0000256" key="4">
    <source>
        <dbReference type="ARBA" id="ARBA00012483"/>
    </source>
</evidence>
<evidence type="ECO:0000256" key="7">
    <source>
        <dbReference type="ARBA" id="ARBA00022771"/>
    </source>
</evidence>
<dbReference type="PANTHER" id="PTHR45877:SF3">
    <property type="entry name" value="E3 UBIQUITIN-PROTEIN LIGASE"/>
    <property type="match status" value="1"/>
</dbReference>
<accession>A0A6P8Y029</accession>
<proteinExistence type="inferred from homology"/>
<dbReference type="GeneID" id="117578144"/>
<gene>
    <name evidence="15" type="primary">LOC117578144</name>
</gene>
<dbReference type="InterPro" id="IPR001841">
    <property type="entry name" value="Znf_RING"/>
</dbReference>
<dbReference type="Gene3D" id="3.30.40.10">
    <property type="entry name" value="Zinc/RING finger domain, C3HC4 (zinc finger)"/>
    <property type="match status" value="2"/>
</dbReference>
<dbReference type="OrthoDB" id="269919at2759"/>
<dbReference type="GO" id="GO:0008270">
    <property type="term" value="F:zinc ion binding"/>
    <property type="evidence" value="ECO:0007669"/>
    <property type="project" value="UniProtKB-KW"/>
</dbReference>
<evidence type="ECO:0000256" key="10">
    <source>
        <dbReference type="PROSITE-ProRule" id="PRU00455"/>
    </source>
</evidence>